<dbReference type="OrthoDB" id="2120499at2759"/>
<dbReference type="InterPro" id="IPR026124">
    <property type="entry name" value="Sperm-assoc_Ag8"/>
</dbReference>
<feature type="region of interest" description="Disordered" evidence="1">
    <location>
        <begin position="1"/>
        <end position="34"/>
    </location>
</feature>
<dbReference type="InParanoid" id="A0A1S3GVI6"/>
<dbReference type="Pfam" id="PF22584">
    <property type="entry name" value="CFAP143"/>
    <property type="match status" value="1"/>
</dbReference>
<dbReference type="Proteomes" id="UP000081671">
    <property type="component" value="Unplaced"/>
</dbReference>
<dbReference type="RefSeq" id="XP_012892903.1">
    <property type="nucleotide sequence ID" value="XM_013037449.1"/>
</dbReference>
<feature type="region of interest" description="Disordered" evidence="1">
    <location>
        <begin position="58"/>
        <end position="84"/>
    </location>
</feature>
<gene>
    <name evidence="3" type="primary">LOC106002596</name>
</gene>
<reference evidence="3" key="1">
    <citation type="submission" date="2025-08" db="UniProtKB">
        <authorList>
            <consortium name="RefSeq"/>
        </authorList>
    </citation>
    <scope>IDENTIFICATION</scope>
    <source>
        <tissue evidence="3">Kidney</tissue>
    </source>
</reference>
<evidence type="ECO:0000313" key="2">
    <source>
        <dbReference type="Proteomes" id="UP000081671"/>
    </source>
</evidence>
<dbReference type="PANTHER" id="PTHR15510">
    <property type="entry name" value="SPERM-ASSOCIATED ANTIGEN 8"/>
    <property type="match status" value="1"/>
</dbReference>
<dbReference type="GO" id="GO:0005737">
    <property type="term" value="C:cytoplasm"/>
    <property type="evidence" value="ECO:0007669"/>
    <property type="project" value="TreeGrafter"/>
</dbReference>
<dbReference type="GeneID" id="106002596"/>
<dbReference type="FunCoup" id="A0A1S3GVI6">
    <property type="interactions" value="251"/>
</dbReference>
<dbReference type="GO" id="GO:0045944">
    <property type="term" value="P:positive regulation of transcription by RNA polymerase II"/>
    <property type="evidence" value="ECO:0007669"/>
    <property type="project" value="TreeGrafter"/>
</dbReference>
<organism evidence="2 3">
    <name type="scientific">Dipodomys ordii</name>
    <name type="common">Ord's kangaroo rat</name>
    <dbReference type="NCBI Taxonomy" id="10020"/>
    <lineage>
        <taxon>Eukaryota</taxon>
        <taxon>Metazoa</taxon>
        <taxon>Chordata</taxon>
        <taxon>Craniata</taxon>
        <taxon>Vertebrata</taxon>
        <taxon>Euteleostomi</taxon>
        <taxon>Mammalia</taxon>
        <taxon>Eutheria</taxon>
        <taxon>Euarchontoglires</taxon>
        <taxon>Glires</taxon>
        <taxon>Rodentia</taxon>
        <taxon>Castorimorpha</taxon>
        <taxon>Heteromyidae</taxon>
        <taxon>Dipodomyinae</taxon>
        <taxon>Dipodomys</taxon>
    </lineage>
</organism>
<accession>A0A1S3GVI6</accession>
<feature type="non-terminal residue" evidence="3">
    <location>
        <position position="1"/>
    </location>
</feature>
<proteinExistence type="predicted"/>
<dbReference type="PANTHER" id="PTHR15510:SF5">
    <property type="entry name" value="SPERM-ASSOCIATED ANTIGEN 8"/>
    <property type="match status" value="1"/>
</dbReference>
<dbReference type="KEGG" id="dord:106002596"/>
<name>A0A1S3GVI6_DIPOR</name>
<keyword evidence="2" id="KW-1185">Reference proteome</keyword>
<sequence length="303" mass="33692">SGSAPESGSGPGLTPGANAEPGPAPEPGSCPSEKLIHLEVDIPPICTTWVQQYYEQPQKQPPWESLQVTEPGVRGPQDPRHVTGKSTLLHKTLPRGRCLLYNWEEERATDHLDQVPCSQDGSESFFFRHGHQGLLTMHLQSPMSSSTTQRDSYQPPGKPCQPLRGNRAAMLEMYLYHQICNELEAEQEPKRKLFEVESVTRHDYGVKLAPARPPAPTKAHDYRKEQPETFWLQMASKIPGVSNIRTVDTPFWKNCSFSTPLPLCLGDPLPCEPESYPQKLGTVSSLACQGSELECQSRKTTPP</sequence>
<dbReference type="AlphaFoldDB" id="A0A1S3GVI6"/>
<dbReference type="GO" id="GO:0005634">
    <property type="term" value="C:nucleus"/>
    <property type="evidence" value="ECO:0007669"/>
    <property type="project" value="TreeGrafter"/>
</dbReference>
<protein>
    <submittedName>
        <fullName evidence="3">Sperm-associated antigen 8-like</fullName>
    </submittedName>
</protein>
<dbReference type="GO" id="GO:0008017">
    <property type="term" value="F:microtubule binding"/>
    <property type="evidence" value="ECO:0007669"/>
    <property type="project" value="InterPro"/>
</dbReference>
<evidence type="ECO:0000313" key="3">
    <source>
        <dbReference type="RefSeq" id="XP_012892903.1"/>
    </source>
</evidence>
<evidence type="ECO:0000256" key="1">
    <source>
        <dbReference type="SAM" id="MobiDB-lite"/>
    </source>
</evidence>